<dbReference type="AlphaFoldDB" id="A0A645F424"/>
<name>A0A645F424_9ZZZZ</name>
<accession>A0A645F424</accession>
<organism evidence="2">
    <name type="scientific">bioreactor metagenome</name>
    <dbReference type="NCBI Taxonomy" id="1076179"/>
    <lineage>
        <taxon>unclassified sequences</taxon>
        <taxon>metagenomes</taxon>
        <taxon>ecological metagenomes</taxon>
    </lineage>
</organism>
<evidence type="ECO:0000259" key="1">
    <source>
        <dbReference type="Pfam" id="PF18962"/>
    </source>
</evidence>
<dbReference type="Pfam" id="PF18962">
    <property type="entry name" value="Por_Secre_tail"/>
    <property type="match status" value="1"/>
</dbReference>
<comment type="caution">
    <text evidence="2">The sequence shown here is derived from an EMBL/GenBank/DDBJ whole genome shotgun (WGS) entry which is preliminary data.</text>
</comment>
<evidence type="ECO:0000313" key="2">
    <source>
        <dbReference type="EMBL" id="MPN07364.1"/>
    </source>
</evidence>
<gene>
    <name evidence="2" type="ORF">SDC9_154630</name>
</gene>
<reference evidence="2" key="1">
    <citation type="submission" date="2019-08" db="EMBL/GenBank/DDBJ databases">
        <authorList>
            <person name="Kucharzyk K."/>
            <person name="Murdoch R.W."/>
            <person name="Higgins S."/>
            <person name="Loffler F."/>
        </authorList>
    </citation>
    <scope>NUCLEOTIDE SEQUENCE</scope>
</reference>
<sequence length="182" mass="21021">MTEGLPKTTVIDITQTPDEKYYFAATSSGAYVYVVENKRWYEMAMPDSPDQTFWSVQYLPQSKTARFGTYGRGIWDFNIESFNSIDDNVTLPQNFVINAYPNPAKITDDFLNLKFTLKSTSYCDIRCYDAIGNLIKEDVNLLFEAGENQINYNLDEIKLSKGYYLIFIQTKDYCSFVKVVIE</sequence>
<protein>
    <recommendedName>
        <fullName evidence="1">Secretion system C-terminal sorting domain-containing protein</fullName>
    </recommendedName>
</protein>
<dbReference type="InterPro" id="IPR026444">
    <property type="entry name" value="Secre_tail"/>
</dbReference>
<proteinExistence type="predicted"/>
<dbReference type="EMBL" id="VSSQ01053329">
    <property type="protein sequence ID" value="MPN07364.1"/>
    <property type="molecule type" value="Genomic_DNA"/>
</dbReference>
<feature type="domain" description="Secretion system C-terminal sorting" evidence="1">
    <location>
        <begin position="100"/>
        <end position="181"/>
    </location>
</feature>